<evidence type="ECO:0000256" key="1">
    <source>
        <dbReference type="ARBA" id="ARBA00022691"/>
    </source>
</evidence>
<evidence type="ECO:0000256" key="2">
    <source>
        <dbReference type="ARBA" id="ARBA00022723"/>
    </source>
</evidence>
<evidence type="ECO:0000256" key="4">
    <source>
        <dbReference type="ARBA" id="ARBA00023014"/>
    </source>
</evidence>
<dbReference type="GO" id="GO:0016491">
    <property type="term" value="F:oxidoreductase activity"/>
    <property type="evidence" value="ECO:0007669"/>
    <property type="project" value="InterPro"/>
</dbReference>
<evidence type="ECO:0000256" key="5">
    <source>
        <dbReference type="ARBA" id="ARBA00023601"/>
    </source>
</evidence>
<comment type="similarity">
    <text evidence="5">Belongs to the radical SAM superfamily. Anaerobic sulfatase-maturating enzyme family.</text>
</comment>
<gene>
    <name evidence="7" type="ORF">DW641_04995</name>
</gene>
<name>A0A414S3Y6_9FIRM</name>
<dbReference type="PANTHER" id="PTHR43273:SF3">
    <property type="entry name" value="ANAEROBIC SULFATASE-MATURATING ENZYME HOMOLOG ASLB-RELATED"/>
    <property type="match status" value="1"/>
</dbReference>
<keyword evidence="2" id="KW-0479">Metal-binding</keyword>
<dbReference type="GO" id="GO:0046872">
    <property type="term" value="F:metal ion binding"/>
    <property type="evidence" value="ECO:0007669"/>
    <property type="project" value="UniProtKB-KW"/>
</dbReference>
<evidence type="ECO:0000313" key="8">
    <source>
        <dbReference type="Proteomes" id="UP000284112"/>
    </source>
</evidence>
<evidence type="ECO:0000259" key="6">
    <source>
        <dbReference type="PROSITE" id="PS51918"/>
    </source>
</evidence>
<comment type="caution">
    <text evidence="7">The sequence shown here is derived from an EMBL/GenBank/DDBJ whole genome shotgun (WGS) entry which is preliminary data.</text>
</comment>
<dbReference type="PROSITE" id="PS51918">
    <property type="entry name" value="RADICAL_SAM"/>
    <property type="match status" value="1"/>
</dbReference>
<dbReference type="RefSeq" id="WP_118309306.1">
    <property type="nucleotide sequence ID" value="NZ_QRHW01000005.1"/>
</dbReference>
<dbReference type="SFLD" id="SFLDS00029">
    <property type="entry name" value="Radical_SAM"/>
    <property type="match status" value="1"/>
</dbReference>
<keyword evidence="3" id="KW-0408">Iron</keyword>
<sequence>MYTLTLEITKRCNLKCRYCYVQKNEDMMQLDVGYKSIDISLRQAKKTNDKTLLIYFIGGEPLLKYDSIKKYCEYAKEKAEKCGVKVKFSITSNGILFNEDILDYFIANKFALKISLDGMEEVHNRNRCYENGKGSYEAVYKNINKLKKYEYETGVSVSIAQVVCPNTCNQLFDSVRFIKNMGFSVLETSINVYEDWSEKSIEQLKNQIKEAFYWYKDIKGSGSKFYWNFIEARIRAYANSSCFYRCRAGINSLFVNEYGEFFPCTEVDENVKIGDFQQGIDIKKARKLLEIKDSENQDCLECREYKQCTACKCIMVNYDLHRDFYKVPLIECEITKMLYEILRKNFSEKQFDILRISS</sequence>
<dbReference type="Proteomes" id="UP000284112">
    <property type="component" value="Unassembled WGS sequence"/>
</dbReference>
<organism evidence="7 8">
    <name type="scientific">Dorea longicatena</name>
    <dbReference type="NCBI Taxonomy" id="88431"/>
    <lineage>
        <taxon>Bacteria</taxon>
        <taxon>Bacillati</taxon>
        <taxon>Bacillota</taxon>
        <taxon>Clostridia</taxon>
        <taxon>Lachnospirales</taxon>
        <taxon>Lachnospiraceae</taxon>
        <taxon>Dorea</taxon>
    </lineage>
</organism>
<dbReference type="AlphaFoldDB" id="A0A414S3Y6"/>
<keyword evidence="4" id="KW-0411">Iron-sulfur</keyword>
<evidence type="ECO:0000313" key="7">
    <source>
        <dbReference type="EMBL" id="RHG09942.1"/>
    </source>
</evidence>
<dbReference type="InterPro" id="IPR013785">
    <property type="entry name" value="Aldolase_TIM"/>
</dbReference>
<dbReference type="CDD" id="cd01335">
    <property type="entry name" value="Radical_SAM"/>
    <property type="match status" value="1"/>
</dbReference>
<keyword evidence="1" id="KW-0949">S-adenosyl-L-methionine</keyword>
<dbReference type="InterPro" id="IPR007197">
    <property type="entry name" value="rSAM"/>
</dbReference>
<dbReference type="SFLD" id="SFLDG01384">
    <property type="entry name" value="thioether_bond_formation_requi"/>
    <property type="match status" value="1"/>
</dbReference>
<dbReference type="GO" id="GO:0051536">
    <property type="term" value="F:iron-sulfur cluster binding"/>
    <property type="evidence" value="ECO:0007669"/>
    <property type="project" value="UniProtKB-KW"/>
</dbReference>
<dbReference type="Gene3D" id="3.20.20.70">
    <property type="entry name" value="Aldolase class I"/>
    <property type="match status" value="1"/>
</dbReference>
<dbReference type="InterPro" id="IPR058240">
    <property type="entry name" value="rSAM_sf"/>
</dbReference>
<proteinExistence type="inferred from homology"/>
<dbReference type="InterPro" id="IPR023867">
    <property type="entry name" value="Sulphatase_maturase_rSAM"/>
</dbReference>
<feature type="domain" description="Radical SAM core" evidence="6">
    <location>
        <begin position="1"/>
        <end position="224"/>
    </location>
</feature>
<accession>A0A414S3Y6</accession>
<reference evidence="7 8" key="1">
    <citation type="submission" date="2018-08" db="EMBL/GenBank/DDBJ databases">
        <title>A genome reference for cultivated species of the human gut microbiota.</title>
        <authorList>
            <person name="Zou Y."/>
            <person name="Xue W."/>
            <person name="Luo G."/>
        </authorList>
    </citation>
    <scope>NUCLEOTIDE SEQUENCE [LARGE SCALE GENOMIC DNA]</scope>
    <source>
        <strain evidence="7 8">AM23-13</strain>
    </source>
</reference>
<dbReference type="PANTHER" id="PTHR43273">
    <property type="entry name" value="ANAEROBIC SULFATASE-MATURATING ENZYME HOMOLOG ASLB-RELATED"/>
    <property type="match status" value="1"/>
</dbReference>
<dbReference type="SFLD" id="SFLDG01067">
    <property type="entry name" value="SPASM/twitch_domain_containing"/>
    <property type="match status" value="1"/>
</dbReference>
<evidence type="ECO:0000256" key="3">
    <source>
        <dbReference type="ARBA" id="ARBA00023004"/>
    </source>
</evidence>
<protein>
    <submittedName>
        <fullName evidence="7">Radical SAM protein</fullName>
    </submittedName>
</protein>
<dbReference type="SFLD" id="SFLDG01386">
    <property type="entry name" value="main_SPASM_domain-containing"/>
    <property type="match status" value="1"/>
</dbReference>
<dbReference type="Pfam" id="PF04055">
    <property type="entry name" value="Radical_SAM"/>
    <property type="match status" value="1"/>
</dbReference>
<dbReference type="SUPFAM" id="SSF102114">
    <property type="entry name" value="Radical SAM enzymes"/>
    <property type="match status" value="1"/>
</dbReference>
<dbReference type="EMBL" id="QRHW01000005">
    <property type="protein sequence ID" value="RHG09942.1"/>
    <property type="molecule type" value="Genomic_DNA"/>
</dbReference>